<keyword evidence="1" id="KW-0472">Membrane</keyword>
<feature type="domain" description="NADH:quinone oxidoreductase/Mrp antiporter transmembrane" evidence="2">
    <location>
        <begin position="94"/>
        <end position="358"/>
    </location>
</feature>
<keyword evidence="1" id="KW-0812">Transmembrane</keyword>
<sequence>MEYLIIFTLVLALISVKWKRIAYALLSLDSLFFIWFGINQFSLLNYLGVFSIVGGFVWFFSSLFSIFYDHEKWLAPSFITSILGMQIALISSTYLQFLAGYEIMTIPAYFAIGVNRLMKSPAFTFMAFGEFSTVLVLVGFLDAYLQTGSLYFQHVFTYLPLVLVSFGFMIKMGIFPFLVTEWLPIAHGSAPSNLSAILSASMTLIAVYGLTRMAILSPSDIFLGLLLMAIGAFSTLFGSLYSYVNEHVKGLLAFSTVENDGAILASIGLYISYPNHVLSLFALATVTLFVSAHSLAKTGLFLSTGLIQGESISSSNTLKDTFSVVGVVLLTSSMSGLLPTLGGVATWALLESLFMDAFVLHSVLSIIPILVGTIIAMGEGFATAAMIKYVSFTQIFKTSYGKDIRKSAIVLTVGVLVLIAGSLSIFLFPSFISGTNLGVPPGFLLSSRFSSSAFGGIAPFFILFLIPFFSLLLILVFGKPKTRTAEVWNNGREIKDKYTSFAYSNNIRLMLRKLLRTKVLINGVEIAEDIFWIAMLKISRSYIKFSKLIATAYMNSDLRIYMVYMIIAFIVVVLLVVVI</sequence>
<dbReference type="STRING" id="1160895.CM19_03500"/>
<dbReference type="Proteomes" id="UP000024332">
    <property type="component" value="Unassembled WGS sequence"/>
</dbReference>
<feature type="transmembrane region" description="Helical" evidence="1">
    <location>
        <begin position="21"/>
        <end position="38"/>
    </location>
</feature>
<dbReference type="NCBIfam" id="NF005046">
    <property type="entry name" value="PRK06459.1"/>
    <property type="match status" value="1"/>
</dbReference>
<feature type="transmembrane region" description="Helical" evidence="1">
    <location>
        <begin position="122"/>
        <end position="141"/>
    </location>
</feature>
<evidence type="ECO:0000313" key="3">
    <source>
        <dbReference type="EMBL" id="EZQ10684.1"/>
    </source>
</evidence>
<feature type="transmembrane region" description="Helical" evidence="1">
    <location>
        <begin position="44"/>
        <end position="66"/>
    </location>
</feature>
<comment type="caution">
    <text evidence="3">The sequence shown here is derived from an EMBL/GenBank/DDBJ whole genome shotgun (WGS) entry which is preliminary data.</text>
</comment>
<dbReference type="PANTHER" id="PTHR43373">
    <property type="entry name" value="NA(+)/H(+) ANTIPORTER SUBUNIT"/>
    <property type="match status" value="1"/>
</dbReference>
<proteinExistence type="predicted"/>
<feature type="transmembrane region" description="Helical" evidence="1">
    <location>
        <begin position="277"/>
        <end position="302"/>
    </location>
</feature>
<dbReference type="PANTHER" id="PTHR43373:SF1">
    <property type="entry name" value="NA(+)_H(+) ANTIPORTER SUBUNIT A"/>
    <property type="match status" value="1"/>
</dbReference>
<feature type="transmembrane region" description="Helical" evidence="1">
    <location>
        <begin position="322"/>
        <end position="350"/>
    </location>
</feature>
<keyword evidence="1" id="KW-1133">Transmembrane helix</keyword>
<feature type="transmembrane region" description="Helical" evidence="1">
    <location>
        <begin position="408"/>
        <end position="432"/>
    </location>
</feature>
<dbReference type="Pfam" id="PF00361">
    <property type="entry name" value="Proton_antipo_M"/>
    <property type="match status" value="1"/>
</dbReference>
<feature type="transmembrane region" description="Helical" evidence="1">
    <location>
        <begin position="558"/>
        <end position="578"/>
    </location>
</feature>
<feature type="transmembrane region" description="Helical" evidence="1">
    <location>
        <begin position="161"/>
        <end position="183"/>
    </location>
</feature>
<accession>A0A031LT76</accession>
<feature type="transmembrane region" description="Helical" evidence="1">
    <location>
        <begin position="452"/>
        <end position="477"/>
    </location>
</feature>
<reference evidence="3 4" key="1">
    <citation type="submission" date="2014-03" db="EMBL/GenBank/DDBJ databases">
        <title>Draft genome sequence of the novel thermoacidophilic archaea Acidianus copahuensis ALE1 strain, isolated from Copahue volcanic area in Neuquen Argentina.</title>
        <authorList>
            <person name="Urbieta M.S."/>
            <person name="Rascovan N."/>
            <person name="Castro C."/>
            <person name="Revale S."/>
            <person name="Giaveno M.A."/>
            <person name="Vazquez M.P."/>
            <person name="Donati E.R."/>
        </authorList>
    </citation>
    <scope>NUCLEOTIDE SEQUENCE [LARGE SCALE GENOMIC DNA]</scope>
    <source>
        <strain evidence="3 4">ALE1</strain>
    </source>
</reference>
<dbReference type="InterPro" id="IPR050616">
    <property type="entry name" value="CPA3_Na-H_Antiporter_A"/>
</dbReference>
<gene>
    <name evidence="3" type="ORF">CM19_03500</name>
</gene>
<feature type="transmembrane region" description="Helical" evidence="1">
    <location>
        <begin position="195"/>
        <end position="215"/>
    </location>
</feature>
<dbReference type="EMBL" id="JFZT01000020">
    <property type="protein sequence ID" value="EZQ10684.1"/>
    <property type="molecule type" value="Genomic_DNA"/>
</dbReference>
<feature type="transmembrane region" description="Helical" evidence="1">
    <location>
        <begin position="362"/>
        <end position="387"/>
    </location>
</feature>
<evidence type="ECO:0000256" key="1">
    <source>
        <dbReference type="SAM" id="Phobius"/>
    </source>
</evidence>
<feature type="transmembrane region" description="Helical" evidence="1">
    <location>
        <begin position="73"/>
        <end position="91"/>
    </location>
</feature>
<dbReference type="AlphaFoldDB" id="A0A031LT76"/>
<evidence type="ECO:0000313" key="4">
    <source>
        <dbReference type="Proteomes" id="UP000024332"/>
    </source>
</evidence>
<feature type="transmembrane region" description="Helical" evidence="1">
    <location>
        <begin position="221"/>
        <end position="244"/>
    </location>
</feature>
<evidence type="ECO:0000259" key="2">
    <source>
        <dbReference type="Pfam" id="PF00361"/>
    </source>
</evidence>
<name>A0A031LT76_9CREN</name>
<dbReference type="InterPro" id="IPR001750">
    <property type="entry name" value="ND/Mrp_TM"/>
</dbReference>
<keyword evidence="4" id="KW-1185">Reference proteome</keyword>
<organism evidence="3 4">
    <name type="scientific">Candidatus Acidianus copahuensis</name>
    <dbReference type="NCBI Taxonomy" id="1160895"/>
    <lineage>
        <taxon>Archaea</taxon>
        <taxon>Thermoproteota</taxon>
        <taxon>Thermoprotei</taxon>
        <taxon>Sulfolobales</taxon>
        <taxon>Sulfolobaceae</taxon>
        <taxon>Acidianus</taxon>
    </lineage>
</organism>
<protein>
    <submittedName>
        <fullName evidence="3">Hydantoin racemase</fullName>
    </submittedName>
</protein>